<feature type="region of interest" description="Disordered" evidence="4">
    <location>
        <begin position="279"/>
        <end position="338"/>
    </location>
</feature>
<organism evidence="8 9">
    <name type="scientific">Cairina moschata</name>
    <name type="common">Muscovy duck</name>
    <dbReference type="NCBI Taxonomy" id="8855"/>
    <lineage>
        <taxon>Eukaryota</taxon>
        <taxon>Metazoa</taxon>
        <taxon>Chordata</taxon>
        <taxon>Craniata</taxon>
        <taxon>Vertebrata</taxon>
        <taxon>Euteleostomi</taxon>
        <taxon>Archelosauria</taxon>
        <taxon>Archosauria</taxon>
        <taxon>Dinosauria</taxon>
        <taxon>Saurischia</taxon>
        <taxon>Theropoda</taxon>
        <taxon>Coelurosauria</taxon>
        <taxon>Aves</taxon>
        <taxon>Neognathae</taxon>
        <taxon>Galloanserae</taxon>
        <taxon>Anseriformes</taxon>
        <taxon>Anatidae</taxon>
        <taxon>Anatinae</taxon>
        <taxon>Cairina</taxon>
    </lineage>
</organism>
<reference evidence="8" key="1">
    <citation type="submission" date="2025-08" db="UniProtKB">
        <authorList>
            <consortium name="Ensembl"/>
        </authorList>
    </citation>
    <scope>IDENTIFICATION</scope>
</reference>
<dbReference type="InterPro" id="IPR036179">
    <property type="entry name" value="Ig-like_dom_sf"/>
</dbReference>
<dbReference type="InterPro" id="IPR013783">
    <property type="entry name" value="Ig-like_fold"/>
</dbReference>
<dbReference type="GO" id="GO:0007166">
    <property type="term" value="P:cell surface receptor signaling pathway"/>
    <property type="evidence" value="ECO:0007669"/>
    <property type="project" value="UniProtKB-ARBA"/>
</dbReference>
<dbReference type="SMART" id="SM00408">
    <property type="entry name" value="IGc2"/>
    <property type="match status" value="2"/>
</dbReference>
<name>A0A8C3CCB0_CAIMO</name>
<evidence type="ECO:0000256" key="5">
    <source>
        <dbReference type="SAM" id="Phobius"/>
    </source>
</evidence>
<accession>A0A8C3CCB0</accession>
<evidence type="ECO:0000313" key="8">
    <source>
        <dbReference type="Ensembl" id="ENSCMMP00000018651.1"/>
    </source>
</evidence>
<sequence length="338" mass="37063">MAPMVVAFILSWWLVARSRAQHPRQPLLSLHPCTPLSLGDNVTLRCHLPQPALQVLLYQNEAEIRHRYSTGEQNTAEFVFEAIEWGHMGTYRCQYEDKERKMSALSDPVELLVTDVTYPRPGTMLSPSRRVEMGTNVTIQCWESHGATFLLHKDGCSPPIQRQDPHEGAMATFTLLRVTPADAGTYRCSYSLHGYPFLSSPLGDKVTLEVTPASGAPRGTEGGPRRTLVAAVGGGCAAAAALIFSLGLFFLLTTWRHRTRSGASPQGLGATELQVSAWVGCPPPPKGPQIPTYPMRAPPQTPQGNPKPYPPHPNSMGTPKSHLWGPPDLHHRHPQTPN</sequence>
<keyword evidence="9" id="KW-1185">Reference proteome</keyword>
<dbReference type="InterPro" id="IPR013151">
    <property type="entry name" value="Immunoglobulin_dom"/>
</dbReference>
<evidence type="ECO:0000256" key="2">
    <source>
        <dbReference type="ARBA" id="ARBA00023157"/>
    </source>
</evidence>
<protein>
    <recommendedName>
        <fullName evidence="7">Ig-like domain-containing protein</fullName>
    </recommendedName>
</protein>
<dbReference type="PANTHER" id="PTHR11738:SF186">
    <property type="entry name" value="OSTEOCLAST-ASSOCIATED IMMUNOGLOBULIN-LIKE RECEPTOR"/>
    <property type="match status" value="1"/>
</dbReference>
<keyword evidence="3" id="KW-0393">Immunoglobulin domain</keyword>
<evidence type="ECO:0000259" key="7">
    <source>
        <dbReference type="PROSITE" id="PS50835"/>
    </source>
</evidence>
<proteinExistence type="predicted"/>
<feature type="domain" description="Ig-like" evidence="7">
    <location>
        <begin position="23"/>
        <end position="103"/>
    </location>
</feature>
<evidence type="ECO:0000256" key="6">
    <source>
        <dbReference type="SAM" id="SignalP"/>
    </source>
</evidence>
<feature type="signal peptide" evidence="6">
    <location>
        <begin position="1"/>
        <end position="20"/>
    </location>
</feature>
<dbReference type="InterPro" id="IPR007110">
    <property type="entry name" value="Ig-like_dom"/>
</dbReference>
<dbReference type="Proteomes" id="UP000694556">
    <property type="component" value="Unassembled WGS sequence"/>
</dbReference>
<dbReference type="FunFam" id="2.60.40.10:FF:000049">
    <property type="entry name" value="Leukocyte immunoglobulin-like receptor subfamily B member 1"/>
    <property type="match status" value="2"/>
</dbReference>
<keyword evidence="1 6" id="KW-0732">Signal</keyword>
<keyword evidence="2" id="KW-1015">Disulfide bond</keyword>
<keyword evidence="5" id="KW-0472">Membrane</keyword>
<dbReference type="InterPro" id="IPR050412">
    <property type="entry name" value="Ig-like_Receptors_ImmuneReg"/>
</dbReference>
<dbReference type="Pfam" id="PF00047">
    <property type="entry name" value="ig"/>
    <property type="match status" value="1"/>
</dbReference>
<dbReference type="AlphaFoldDB" id="A0A8C3CCB0"/>
<keyword evidence="5" id="KW-1133">Transmembrane helix</keyword>
<dbReference type="GO" id="GO:0002764">
    <property type="term" value="P:immune response-regulating signaling pathway"/>
    <property type="evidence" value="ECO:0007669"/>
    <property type="project" value="TreeGrafter"/>
</dbReference>
<feature type="transmembrane region" description="Helical" evidence="5">
    <location>
        <begin position="228"/>
        <end position="252"/>
    </location>
</feature>
<feature type="chain" id="PRO_5034403938" description="Ig-like domain-containing protein" evidence="6">
    <location>
        <begin position="21"/>
        <end position="338"/>
    </location>
</feature>
<evidence type="ECO:0000313" key="9">
    <source>
        <dbReference type="Proteomes" id="UP000694556"/>
    </source>
</evidence>
<dbReference type="PANTHER" id="PTHR11738">
    <property type="entry name" value="MHC CLASS I NK CELL RECEPTOR"/>
    <property type="match status" value="1"/>
</dbReference>
<evidence type="ECO:0000256" key="1">
    <source>
        <dbReference type="ARBA" id="ARBA00022729"/>
    </source>
</evidence>
<dbReference type="PROSITE" id="PS50835">
    <property type="entry name" value="IG_LIKE"/>
    <property type="match status" value="1"/>
</dbReference>
<evidence type="ECO:0000256" key="3">
    <source>
        <dbReference type="ARBA" id="ARBA00023319"/>
    </source>
</evidence>
<dbReference type="Pfam" id="PF13895">
    <property type="entry name" value="Ig_2"/>
    <property type="match status" value="1"/>
</dbReference>
<evidence type="ECO:0000256" key="4">
    <source>
        <dbReference type="SAM" id="MobiDB-lite"/>
    </source>
</evidence>
<dbReference type="SMART" id="SM00409">
    <property type="entry name" value="IG"/>
    <property type="match status" value="2"/>
</dbReference>
<dbReference type="Gene3D" id="2.60.40.10">
    <property type="entry name" value="Immunoglobulins"/>
    <property type="match status" value="2"/>
</dbReference>
<dbReference type="SUPFAM" id="SSF48726">
    <property type="entry name" value="Immunoglobulin"/>
    <property type="match status" value="2"/>
</dbReference>
<dbReference type="InterPro" id="IPR003599">
    <property type="entry name" value="Ig_sub"/>
</dbReference>
<feature type="compositionally biased region" description="Pro residues" evidence="4">
    <location>
        <begin position="296"/>
        <end position="313"/>
    </location>
</feature>
<dbReference type="InterPro" id="IPR003598">
    <property type="entry name" value="Ig_sub2"/>
</dbReference>
<keyword evidence="5" id="KW-0812">Transmembrane</keyword>
<reference evidence="8" key="2">
    <citation type="submission" date="2025-09" db="UniProtKB">
        <authorList>
            <consortium name="Ensembl"/>
        </authorList>
    </citation>
    <scope>IDENTIFICATION</scope>
</reference>
<dbReference type="Ensembl" id="ENSCMMT00000020464.1">
    <property type="protein sequence ID" value="ENSCMMP00000018651.1"/>
    <property type="gene ID" value="ENSCMMG00000011774.1"/>
</dbReference>